<dbReference type="InterPro" id="IPR052558">
    <property type="entry name" value="Siderophore_Hydrolase_D"/>
</dbReference>
<evidence type="ECO:0000256" key="2">
    <source>
        <dbReference type="ARBA" id="ARBA00022801"/>
    </source>
</evidence>
<dbReference type="RefSeq" id="WP_343817314.1">
    <property type="nucleotide sequence ID" value="NZ_BAAAFA010000006.1"/>
</dbReference>
<evidence type="ECO:0000313" key="5">
    <source>
        <dbReference type="Proteomes" id="UP001500021"/>
    </source>
</evidence>
<sequence>MKILILGLLITLFLPKSQAASFHLGERVRLDSQILSQTRELQILLPENYYENNVSNYPVIYLLDGDYNFHGISGMLDLLANKGQLIPDVILVAIADKGTSQYRQLMTPVELAVASSSSPAKGALTPAKHAAEFLRFLTDEVKPYVAENYRSAEHSILVGQSMGGLFVLNALIESPDAFKHYVAISPSVWVADQGIVKKAKEKLGKNAHQPVSLFLSLADETRMGQYDFINLLDINESKNIDWSFKHYPDENHNSVGLIALRDSLKALYSQWYIAEKDLAKFTNPEDIVKHYQNVMTKHAFKQAMPSASIKAMVRHYYRHNNVDKLPVFIAHTSEKLPESRQALIAMQASYAGHFDSPKAALELLLSVEYLYPNSIDHLKAIASTYEQVGDMLKAKSYYQKALTVAKKYNTNQWQLNILEAKIAVK</sequence>
<feature type="chain" id="PRO_5046137422" description="Esterase" evidence="3">
    <location>
        <begin position="20"/>
        <end position="425"/>
    </location>
</feature>
<dbReference type="Gene3D" id="3.40.50.1820">
    <property type="entry name" value="alpha/beta hydrolase"/>
    <property type="match status" value="1"/>
</dbReference>
<comment type="caution">
    <text evidence="4">The sequence shown here is derived from an EMBL/GenBank/DDBJ whole genome shotgun (WGS) entry which is preliminary data.</text>
</comment>
<dbReference type="SUPFAM" id="SSF53474">
    <property type="entry name" value="alpha/beta-Hydrolases"/>
    <property type="match status" value="1"/>
</dbReference>
<evidence type="ECO:0000256" key="1">
    <source>
        <dbReference type="ARBA" id="ARBA00005622"/>
    </source>
</evidence>
<dbReference type="Pfam" id="PF00756">
    <property type="entry name" value="Esterase"/>
    <property type="match status" value="1"/>
</dbReference>
<organism evidence="4 5">
    <name type="scientific">Colwellia asteriadis</name>
    <dbReference type="NCBI Taxonomy" id="517723"/>
    <lineage>
        <taxon>Bacteria</taxon>
        <taxon>Pseudomonadati</taxon>
        <taxon>Pseudomonadota</taxon>
        <taxon>Gammaproteobacteria</taxon>
        <taxon>Alteromonadales</taxon>
        <taxon>Colwelliaceae</taxon>
        <taxon>Colwellia</taxon>
    </lineage>
</organism>
<keyword evidence="2" id="KW-0378">Hydrolase</keyword>
<dbReference type="InterPro" id="IPR000801">
    <property type="entry name" value="Esterase-like"/>
</dbReference>
<evidence type="ECO:0008006" key="6">
    <source>
        <dbReference type="Google" id="ProtNLM"/>
    </source>
</evidence>
<accession>A0ABN1L7E0</accession>
<reference evidence="4 5" key="1">
    <citation type="journal article" date="2019" name="Int. J. Syst. Evol. Microbiol.">
        <title>The Global Catalogue of Microorganisms (GCM) 10K type strain sequencing project: providing services to taxonomists for standard genome sequencing and annotation.</title>
        <authorList>
            <consortium name="The Broad Institute Genomics Platform"/>
            <consortium name="The Broad Institute Genome Sequencing Center for Infectious Disease"/>
            <person name="Wu L."/>
            <person name="Ma J."/>
        </authorList>
    </citation>
    <scope>NUCLEOTIDE SEQUENCE [LARGE SCALE GENOMIC DNA]</scope>
    <source>
        <strain evidence="4 5">JCM 15608</strain>
    </source>
</reference>
<evidence type="ECO:0000313" key="4">
    <source>
        <dbReference type="EMBL" id="GAA0817898.1"/>
    </source>
</evidence>
<gene>
    <name evidence="4" type="ORF">GCM10009111_19920</name>
</gene>
<evidence type="ECO:0000256" key="3">
    <source>
        <dbReference type="SAM" id="SignalP"/>
    </source>
</evidence>
<dbReference type="PANTHER" id="PTHR40841:SF2">
    <property type="entry name" value="SIDEROPHORE-DEGRADING ESTERASE (EUROFUNG)"/>
    <property type="match status" value="1"/>
</dbReference>
<feature type="signal peptide" evidence="3">
    <location>
        <begin position="1"/>
        <end position="19"/>
    </location>
</feature>
<name>A0ABN1L7E0_9GAMM</name>
<proteinExistence type="inferred from homology"/>
<keyword evidence="5" id="KW-1185">Reference proteome</keyword>
<dbReference type="Proteomes" id="UP001500021">
    <property type="component" value="Unassembled WGS sequence"/>
</dbReference>
<dbReference type="SUPFAM" id="SSF48452">
    <property type="entry name" value="TPR-like"/>
    <property type="match status" value="1"/>
</dbReference>
<comment type="similarity">
    <text evidence="1">Belongs to the esterase D family.</text>
</comment>
<protein>
    <recommendedName>
        <fullName evidence="6">Esterase</fullName>
    </recommendedName>
</protein>
<keyword evidence="3" id="KW-0732">Signal</keyword>
<dbReference type="InterPro" id="IPR011990">
    <property type="entry name" value="TPR-like_helical_dom_sf"/>
</dbReference>
<dbReference type="InterPro" id="IPR029058">
    <property type="entry name" value="AB_hydrolase_fold"/>
</dbReference>
<dbReference type="PANTHER" id="PTHR40841">
    <property type="entry name" value="SIDEROPHORE TRIACETYLFUSARININE C ESTERASE"/>
    <property type="match status" value="1"/>
</dbReference>
<dbReference type="EMBL" id="BAAAFA010000006">
    <property type="protein sequence ID" value="GAA0817898.1"/>
    <property type="molecule type" value="Genomic_DNA"/>
</dbReference>